<dbReference type="PANTHER" id="PTHR45138">
    <property type="entry name" value="REGULATORY COMPONENTS OF SENSORY TRANSDUCTION SYSTEM"/>
    <property type="match status" value="1"/>
</dbReference>
<keyword evidence="6" id="KW-1185">Reference proteome</keyword>
<dbReference type="EMBL" id="CP067089">
    <property type="protein sequence ID" value="QQO09492.1"/>
    <property type="molecule type" value="Genomic_DNA"/>
</dbReference>
<feature type="domain" description="GGDEF" evidence="4">
    <location>
        <begin position="227"/>
        <end position="364"/>
    </location>
</feature>
<dbReference type="SMART" id="SM00267">
    <property type="entry name" value="GGDEF"/>
    <property type="match status" value="1"/>
</dbReference>
<dbReference type="NCBIfam" id="TIGR00254">
    <property type="entry name" value="GGDEF"/>
    <property type="match status" value="1"/>
</dbReference>
<dbReference type="GO" id="GO:0043709">
    <property type="term" value="P:cell adhesion involved in single-species biofilm formation"/>
    <property type="evidence" value="ECO:0007669"/>
    <property type="project" value="TreeGrafter"/>
</dbReference>
<dbReference type="RefSeq" id="WP_215626795.1">
    <property type="nucleotide sequence ID" value="NZ_CP067089.2"/>
</dbReference>
<dbReference type="InterPro" id="IPR000160">
    <property type="entry name" value="GGDEF_dom"/>
</dbReference>
<dbReference type="CDD" id="cd01949">
    <property type="entry name" value="GGDEF"/>
    <property type="match status" value="1"/>
</dbReference>
<dbReference type="PANTHER" id="PTHR45138:SF9">
    <property type="entry name" value="DIGUANYLATE CYCLASE DGCM-RELATED"/>
    <property type="match status" value="1"/>
</dbReference>
<feature type="transmembrane region" description="Helical" evidence="3">
    <location>
        <begin position="128"/>
        <end position="145"/>
    </location>
</feature>
<gene>
    <name evidence="5" type="ORF">JFL75_00810</name>
</gene>
<keyword evidence="3" id="KW-1133">Transmembrane helix</keyword>
<organism evidence="5 6">
    <name type="scientific">Breznakiella homolactica</name>
    <dbReference type="NCBI Taxonomy" id="2798577"/>
    <lineage>
        <taxon>Bacteria</taxon>
        <taxon>Pseudomonadati</taxon>
        <taxon>Spirochaetota</taxon>
        <taxon>Spirochaetia</taxon>
        <taxon>Spirochaetales</taxon>
        <taxon>Breznakiellaceae</taxon>
        <taxon>Breznakiella</taxon>
    </lineage>
</organism>
<name>A0A7T7XNG5_9SPIR</name>
<evidence type="ECO:0000256" key="1">
    <source>
        <dbReference type="ARBA" id="ARBA00012528"/>
    </source>
</evidence>
<evidence type="ECO:0000256" key="3">
    <source>
        <dbReference type="SAM" id="Phobius"/>
    </source>
</evidence>
<evidence type="ECO:0000313" key="6">
    <source>
        <dbReference type="Proteomes" id="UP000595917"/>
    </source>
</evidence>
<comment type="catalytic activity">
    <reaction evidence="2">
        <text>2 GTP = 3',3'-c-di-GMP + 2 diphosphate</text>
        <dbReference type="Rhea" id="RHEA:24898"/>
        <dbReference type="ChEBI" id="CHEBI:33019"/>
        <dbReference type="ChEBI" id="CHEBI:37565"/>
        <dbReference type="ChEBI" id="CHEBI:58805"/>
        <dbReference type="EC" id="2.7.7.65"/>
    </reaction>
</comment>
<feature type="transmembrane region" description="Helical" evidence="3">
    <location>
        <begin position="21"/>
        <end position="40"/>
    </location>
</feature>
<dbReference type="PROSITE" id="PS50887">
    <property type="entry name" value="GGDEF"/>
    <property type="match status" value="1"/>
</dbReference>
<dbReference type="FunFam" id="3.30.70.270:FF:000001">
    <property type="entry name" value="Diguanylate cyclase domain protein"/>
    <property type="match status" value="1"/>
</dbReference>
<dbReference type="KEGG" id="bhc:JFL75_00810"/>
<dbReference type="Proteomes" id="UP000595917">
    <property type="component" value="Chromosome"/>
</dbReference>
<proteinExistence type="predicted"/>
<dbReference type="InterPro" id="IPR050469">
    <property type="entry name" value="Diguanylate_Cyclase"/>
</dbReference>
<dbReference type="InterPro" id="IPR029787">
    <property type="entry name" value="Nucleotide_cyclase"/>
</dbReference>
<keyword evidence="3" id="KW-0472">Membrane</keyword>
<dbReference type="EC" id="2.7.7.65" evidence="1"/>
<dbReference type="AlphaFoldDB" id="A0A7T7XNG5"/>
<dbReference type="GO" id="GO:1902201">
    <property type="term" value="P:negative regulation of bacterial-type flagellum-dependent cell motility"/>
    <property type="evidence" value="ECO:0007669"/>
    <property type="project" value="TreeGrafter"/>
</dbReference>
<reference evidence="5" key="1">
    <citation type="submission" date="2021-01" db="EMBL/GenBank/DDBJ databases">
        <title>Description of Breznakiella homolactica.</title>
        <authorList>
            <person name="Song Y."/>
            <person name="Brune A."/>
        </authorList>
    </citation>
    <scope>NUCLEOTIDE SEQUENCE</scope>
    <source>
        <strain evidence="5">RmG30</strain>
    </source>
</reference>
<evidence type="ECO:0000259" key="4">
    <source>
        <dbReference type="PROSITE" id="PS50887"/>
    </source>
</evidence>
<dbReference type="GO" id="GO:0005886">
    <property type="term" value="C:plasma membrane"/>
    <property type="evidence" value="ECO:0007669"/>
    <property type="project" value="TreeGrafter"/>
</dbReference>
<dbReference type="GO" id="GO:0052621">
    <property type="term" value="F:diguanylate cyclase activity"/>
    <property type="evidence" value="ECO:0007669"/>
    <property type="project" value="UniProtKB-EC"/>
</dbReference>
<dbReference type="InterPro" id="IPR043128">
    <property type="entry name" value="Rev_trsase/Diguanyl_cyclase"/>
</dbReference>
<keyword evidence="3" id="KW-0812">Transmembrane</keyword>
<dbReference type="Pfam" id="PF00990">
    <property type="entry name" value="GGDEF"/>
    <property type="match status" value="1"/>
</dbReference>
<evidence type="ECO:0000313" key="5">
    <source>
        <dbReference type="EMBL" id="QQO09492.1"/>
    </source>
</evidence>
<feature type="transmembrane region" description="Helical" evidence="3">
    <location>
        <begin position="151"/>
        <end position="172"/>
    </location>
</feature>
<dbReference type="SUPFAM" id="SSF55073">
    <property type="entry name" value="Nucleotide cyclase"/>
    <property type="match status" value="1"/>
</dbReference>
<feature type="transmembrane region" description="Helical" evidence="3">
    <location>
        <begin position="76"/>
        <end position="98"/>
    </location>
</feature>
<feature type="transmembrane region" description="Helical" evidence="3">
    <location>
        <begin position="46"/>
        <end position="64"/>
    </location>
</feature>
<accession>A0A7T7XNG5</accession>
<sequence length="387" mass="44052">MDSLEACKKEIQRHNAASLRIISLVAAIMLGLYSFFPLLIEKNTVKFFFYTGTMLAEFCIFIAASRLRKINNIPPWLVYAGFLCFFSALMFFGIYIGILNVGTQYAINFMIFLVCSQLMFVFTPLRNLVMNIVTVLIFSILSMSYKRPEIWAVDVVNASVAGIAGFIFNWNIAHALISKILTGQKLEEERNRFKEASITDELTGLSNRRDFFHSVKFYTSVCQHVRQTICIIMMDVDHFKSYNDFYGHTSGDEALKSIGKVLNQLAVEENIFAARIGGEEFIILWTENRLSESRRLALKIRQMIIDLQIPHEDSPTAPYITASIGMYILRGGSTDTAEELYNQADMAMYEAKKHGRNCIVMYDSADQTYQTVTPEVGEIVFYRAPAL</sequence>
<evidence type="ECO:0000256" key="2">
    <source>
        <dbReference type="ARBA" id="ARBA00034247"/>
    </source>
</evidence>
<dbReference type="Gene3D" id="3.30.70.270">
    <property type="match status" value="1"/>
</dbReference>
<feature type="transmembrane region" description="Helical" evidence="3">
    <location>
        <begin position="104"/>
        <end position="121"/>
    </location>
</feature>
<protein>
    <recommendedName>
        <fullName evidence="1">diguanylate cyclase</fullName>
        <ecNumber evidence="1">2.7.7.65</ecNumber>
    </recommendedName>
</protein>